<dbReference type="FunCoup" id="A0A6I8TRW1">
    <property type="interactions" value="146"/>
</dbReference>
<feature type="compositionally biased region" description="Basic residues" evidence="3">
    <location>
        <begin position="655"/>
        <end position="665"/>
    </location>
</feature>
<dbReference type="InterPro" id="IPR029044">
    <property type="entry name" value="Nucleotide-diphossugar_trans"/>
</dbReference>
<dbReference type="InterPro" id="IPR002495">
    <property type="entry name" value="Glyco_trans_8"/>
</dbReference>
<dbReference type="InParanoid" id="A0A6I8TRW1"/>
<evidence type="ECO:0000313" key="4">
    <source>
        <dbReference type="EnsemblMetazoa" id="AAEL014863-PL"/>
    </source>
</evidence>
<feature type="compositionally biased region" description="Basic and acidic residues" evidence="3">
    <location>
        <begin position="514"/>
        <end position="532"/>
    </location>
</feature>
<evidence type="ECO:0000256" key="3">
    <source>
        <dbReference type="SAM" id="MobiDB-lite"/>
    </source>
</evidence>
<feature type="region of interest" description="Disordered" evidence="3">
    <location>
        <begin position="791"/>
        <end position="1078"/>
    </location>
</feature>
<feature type="compositionally biased region" description="Low complexity" evidence="3">
    <location>
        <begin position="936"/>
        <end position="947"/>
    </location>
</feature>
<sequence>MSNFAWVTLATNDSYSLGALVVAHSLKRVHTAHQLAVLITPGVSEAMKNKLRTIFNVVEEVNLLDSKDEANLALLKRPELGITFTKLHCWRLTQFEKCVFLDADTLVLRNCDELFEREELSAAPDVGWPDCFNSGVYVFRPSLETFSNLMQYAVTNGSFDGGDQGLLNSYFSDWAHKDIAKHLPFIYNTSSVASYSYLPAFKQFGQNTKILHFIGTAKPWLQNFNSESRKVYIPGGYQHLANFLQYWWDIFCEDVHSRLSADMSDLNTSRNNNEKQQTFSSWIKPSQVSTSSNAYRSSGTGSFYTGDRYGGDHCNGGGGEGSDGNGNYNNTGSGMPAEPFHPQWEQFVPSYDAKVEYVDPWEEYLRKQEEERDRSAREQQKREEERLYYQYLDNQRLQEQLRRDHEQWHQQHQQPHHDHHNHHHQQDHHQHHQHHHHQLEHHHDHHGHQQDANVFQSTEQWVENVHRHDHSGHWDPEPASSASSWKPDNVQQQGGGGSGSGHAEHFQHHHHQEHHQQGVDHGHAERHDHDGGRGSGSGDHQHHHQPQQQDHHHSEPQQPQQEQHMQGGGDGSGLAGALSQLHLGEPKSTEQEVYEEHMRRQCWESGNIDYMGRDSFENIWRRISQTVSAGPSPAADSTASPAPSSTPLRAVSPAPRRHRSSKSRSRSTTPKRDPRDRSPTPQPEDIVPVEKKEVQIEAPIQEEDDNLNVAPLDGSAECRKLPPPVQYDPMTSTTTLTKKVFAGYQQIITTKTQEGKTHTRTKTVYDPSVDDDLAGDDAIDGPMHVTSATVAESRIEPAMPLVESETKTTPAPPTTKITTTLEDTPTPKPTPAPITTETAPTPPTSKIIPAPATPEETIAPPTPKPTPTPLATETAPAPPTSKTTPPPAPVPEPEHKSTPPRASPRPQLEQQVAQESMAGKEPSVEPIKTIRRKRLASPQASSATTTSIVTQTIASPKPKPKSKSTVALKTASAAQTTTAPSTPTKPKATPQEPTKTKPATSSQSPSPSSKSQSLPSPSSSASSPPPPPKTTLSSTNGKPKPTKKSIEEIETAPLTANDELDNVSAPVTPPVPPRRKRETKVSRIVQILASTVSSAASYCSRAVKSVVRTTFTVAVDAMMVFSLLVVCFSLATFTPSIESY</sequence>
<dbReference type="CDD" id="cd22249">
    <property type="entry name" value="UDM1_RNF168_RNF169-like"/>
    <property type="match status" value="1"/>
</dbReference>
<feature type="region of interest" description="Disordered" evidence="3">
    <location>
        <begin position="402"/>
        <end position="451"/>
    </location>
</feature>
<feature type="compositionally biased region" description="Low complexity" evidence="3">
    <location>
        <begin position="849"/>
        <end position="859"/>
    </location>
</feature>
<dbReference type="Proteomes" id="UP000008820">
    <property type="component" value="Chromosome 2"/>
</dbReference>
<feature type="region of interest" description="Disordered" evidence="3">
    <location>
        <begin position="465"/>
        <end position="577"/>
    </location>
</feature>
<feature type="region of interest" description="Disordered" evidence="3">
    <location>
        <begin position="627"/>
        <end position="691"/>
    </location>
</feature>
<dbReference type="PRINTS" id="PR01217">
    <property type="entry name" value="PRICHEXTENSN"/>
</dbReference>
<keyword evidence="5" id="KW-1185">Reference proteome</keyword>
<feature type="compositionally biased region" description="Basic residues" evidence="3">
    <location>
        <begin position="417"/>
        <end position="446"/>
    </location>
</feature>
<feature type="compositionally biased region" description="Low complexity" evidence="3">
    <location>
        <begin position="556"/>
        <end position="565"/>
    </location>
</feature>
<evidence type="ECO:0000313" key="5">
    <source>
        <dbReference type="Proteomes" id="UP000008820"/>
    </source>
</evidence>
<feature type="compositionally biased region" description="Low complexity" evidence="3">
    <location>
        <begin position="628"/>
        <end position="647"/>
    </location>
</feature>
<organism evidence="4 5">
    <name type="scientific">Aedes aegypti</name>
    <name type="common">Yellowfever mosquito</name>
    <name type="synonym">Culex aegypti</name>
    <dbReference type="NCBI Taxonomy" id="7159"/>
    <lineage>
        <taxon>Eukaryota</taxon>
        <taxon>Metazoa</taxon>
        <taxon>Ecdysozoa</taxon>
        <taxon>Arthropoda</taxon>
        <taxon>Hexapoda</taxon>
        <taxon>Insecta</taxon>
        <taxon>Pterygota</taxon>
        <taxon>Neoptera</taxon>
        <taxon>Endopterygota</taxon>
        <taxon>Diptera</taxon>
        <taxon>Nematocera</taxon>
        <taxon>Culicoidea</taxon>
        <taxon>Culicidae</taxon>
        <taxon>Culicinae</taxon>
        <taxon>Aedini</taxon>
        <taxon>Aedes</taxon>
        <taxon>Stegomyia</taxon>
    </lineage>
</organism>
<dbReference type="Gene3D" id="3.90.550.10">
    <property type="entry name" value="Spore Coat Polysaccharide Biosynthesis Protein SpsA, Chain A"/>
    <property type="match status" value="1"/>
</dbReference>
<dbReference type="GO" id="GO:0005978">
    <property type="term" value="P:glycogen biosynthetic process"/>
    <property type="evidence" value="ECO:0007669"/>
    <property type="project" value="UniProtKB-ARBA"/>
</dbReference>
<feature type="compositionally biased region" description="Gly residues" evidence="3">
    <location>
        <begin position="314"/>
        <end position="324"/>
    </location>
</feature>
<dbReference type="SUPFAM" id="SSF53448">
    <property type="entry name" value="Nucleotide-diphospho-sugar transferases"/>
    <property type="match status" value="1"/>
</dbReference>
<dbReference type="EC" id="2.4.1.186" evidence="2"/>
<dbReference type="Pfam" id="PF01501">
    <property type="entry name" value="Glyco_transf_8"/>
    <property type="match status" value="2"/>
</dbReference>
<proteinExistence type="inferred from homology"/>
<reference evidence="4 5" key="1">
    <citation type="submission" date="2017-06" db="EMBL/GenBank/DDBJ databases">
        <title>Aedes aegypti genome working group (AGWG) sequencing and assembly.</title>
        <authorList>
            <consortium name="Aedes aegypti Genome Working Group (AGWG)"/>
            <person name="Matthews B.J."/>
        </authorList>
    </citation>
    <scope>NUCLEOTIDE SEQUENCE [LARGE SCALE GENOMIC DNA]</scope>
    <source>
        <strain evidence="4 5">LVP_AGWG</strain>
    </source>
</reference>
<feature type="region of interest" description="Disordered" evidence="3">
    <location>
        <begin position="314"/>
        <end position="334"/>
    </location>
</feature>
<dbReference type="GO" id="GO:0008466">
    <property type="term" value="F:glycogenin glucosyltransferase activity"/>
    <property type="evidence" value="ECO:0007669"/>
    <property type="project" value="UniProtKB-EC"/>
</dbReference>
<dbReference type="FunFam" id="3.90.550.10:FF:000085">
    <property type="entry name" value="Glycogenin, isoform B"/>
    <property type="match status" value="1"/>
</dbReference>
<dbReference type="AlphaFoldDB" id="A0A6I8TRW1"/>
<feature type="compositionally biased region" description="Low complexity" evidence="3">
    <location>
        <begin position="970"/>
        <end position="1022"/>
    </location>
</feature>
<evidence type="ECO:0000256" key="1">
    <source>
        <dbReference type="ARBA" id="ARBA00038162"/>
    </source>
</evidence>
<feature type="compositionally biased region" description="Polar residues" evidence="3">
    <location>
        <begin position="480"/>
        <end position="490"/>
    </location>
</feature>
<dbReference type="OrthoDB" id="2014201at2759"/>
<comment type="similarity">
    <text evidence="1">Belongs to the glycosyltransferase 8 family. Glycogenin subfamily.</text>
</comment>
<protein>
    <recommendedName>
        <fullName evidence="2">glycogenin glucosyltransferase</fullName>
        <ecNumber evidence="2">2.4.1.186</ecNumber>
    </recommendedName>
</protein>
<reference evidence="4" key="2">
    <citation type="submission" date="2020-05" db="UniProtKB">
        <authorList>
            <consortium name="EnsemblMetazoa"/>
        </authorList>
    </citation>
    <scope>IDENTIFICATION</scope>
    <source>
        <strain evidence="4">LVP_AGWG</strain>
    </source>
</reference>
<dbReference type="PANTHER" id="PTHR11183">
    <property type="entry name" value="GLYCOGENIN SUBFAMILY MEMBER"/>
    <property type="match status" value="1"/>
</dbReference>
<name>A0A6I8TRW1_AEDAE</name>
<feature type="compositionally biased region" description="Low complexity" evidence="3">
    <location>
        <begin position="814"/>
        <end position="824"/>
    </location>
</feature>
<dbReference type="CDD" id="cd02537">
    <property type="entry name" value="GT8_Glycogenin"/>
    <property type="match status" value="1"/>
</dbReference>
<feature type="compositionally biased region" description="Pro residues" evidence="3">
    <location>
        <begin position="876"/>
        <end position="891"/>
    </location>
</feature>
<gene>
    <name evidence="4" type="primary">5565513</name>
</gene>
<dbReference type="EnsemblMetazoa" id="AAEL014863-RL">
    <property type="protein sequence ID" value="AAEL014863-PL"/>
    <property type="gene ID" value="AAEL014863"/>
</dbReference>
<evidence type="ECO:0000256" key="2">
    <source>
        <dbReference type="ARBA" id="ARBA00038934"/>
    </source>
</evidence>
<accession>A0A6I8TRW1</accession>
<dbReference type="InterPro" id="IPR050587">
    <property type="entry name" value="GNT1/Glycosyltrans_8"/>
</dbReference>